<keyword evidence="4" id="KW-0862">Zinc</keyword>
<accession>A0A9P5C2Y0</accession>
<dbReference type="GO" id="GO:0046872">
    <property type="term" value="F:metal ion binding"/>
    <property type="evidence" value="ECO:0007669"/>
    <property type="project" value="UniProtKB-KW"/>
</dbReference>
<keyword evidence="9" id="KW-1185">Reference proteome</keyword>
<protein>
    <submittedName>
        <fullName evidence="8">Uncharacterized protein</fullName>
    </submittedName>
</protein>
<keyword evidence="5" id="KW-0520">NAD</keyword>
<dbReference type="Pfam" id="PF08240">
    <property type="entry name" value="ADH_N"/>
    <property type="match status" value="1"/>
</dbReference>
<sequence>MRTLSDNNTSAETMRATVWKGKTFHVSIENVPKPKLLHSEDAIVRLTSAAICGLGIVESVGEAVQNVKPGDRVIVPATPSDGLLNINELLPPLESFGLGTNFGPGEGMQAEYFRIDQADANLIPIPHYPSRELDYLMISDIWATAWTCLDLSGFRAGETVAVFGAGPVGLLCAYTALFRGASRVYVVDHVPVRLAKAKEIGAIPIDLTKGNPAQLILKLEPNGVDRSCDCCDFECVNEKLEPQNNYIINNAVTATTRGGGVGLVGIYIAQDKAPGRPEAGKIPPTLDFPMTEFWSKGLTIKAGVVNPQALAPQLVELVKSGRAKPGCITSSVIGIEEVPDGYRRFNKHLETKVVIRFPWEDDEWRVDGAATVLGSQRPEQNGTSEE</sequence>
<comment type="caution">
    <text evidence="8">The sequence shown here is derived from an EMBL/GenBank/DDBJ whole genome shotgun (WGS) entry which is preliminary data.</text>
</comment>
<comment type="cofactor">
    <cofactor evidence="1">
        <name>Zn(2+)</name>
        <dbReference type="ChEBI" id="CHEBI:29105"/>
    </cofactor>
</comment>
<comment type="similarity">
    <text evidence="2">Belongs to the zinc-containing alcohol dehydrogenase family.</text>
</comment>
<feature type="domain" description="Alcohol dehydrogenase-like C-terminal" evidence="6">
    <location>
        <begin position="167"/>
        <end position="318"/>
    </location>
</feature>
<dbReference type="SUPFAM" id="SSF51735">
    <property type="entry name" value="NAD(P)-binding Rossmann-fold domains"/>
    <property type="match status" value="1"/>
</dbReference>
<dbReference type="InterPro" id="IPR013154">
    <property type="entry name" value="ADH-like_N"/>
</dbReference>
<proteinExistence type="inferred from homology"/>
<evidence type="ECO:0000259" key="7">
    <source>
        <dbReference type="Pfam" id="PF08240"/>
    </source>
</evidence>
<evidence type="ECO:0000256" key="3">
    <source>
        <dbReference type="ARBA" id="ARBA00022723"/>
    </source>
</evidence>
<feature type="domain" description="Alcohol dehydrogenase-like N-terminal" evidence="7">
    <location>
        <begin position="54"/>
        <end position="126"/>
    </location>
</feature>
<dbReference type="PANTHER" id="PTHR42813">
    <property type="entry name" value="ZINC-TYPE ALCOHOL DEHYDROGENASE-LIKE"/>
    <property type="match status" value="1"/>
</dbReference>
<evidence type="ECO:0000256" key="1">
    <source>
        <dbReference type="ARBA" id="ARBA00001947"/>
    </source>
</evidence>
<evidence type="ECO:0000256" key="2">
    <source>
        <dbReference type="ARBA" id="ARBA00008072"/>
    </source>
</evidence>
<evidence type="ECO:0000256" key="5">
    <source>
        <dbReference type="ARBA" id="ARBA00023027"/>
    </source>
</evidence>
<dbReference type="PANTHER" id="PTHR42813:SF3">
    <property type="entry name" value="GLUTATHIONE-INDEPENDENT FORMALDEHYDE DEHYDROGENASE"/>
    <property type="match status" value="1"/>
</dbReference>
<dbReference type="EMBL" id="SWKV01000011">
    <property type="protein sequence ID" value="KAF3043763.1"/>
    <property type="molecule type" value="Genomic_DNA"/>
</dbReference>
<dbReference type="InterPro" id="IPR013149">
    <property type="entry name" value="ADH-like_C"/>
</dbReference>
<name>A0A9P5C2Y0_9PLEO</name>
<gene>
    <name evidence="8" type="ORF">E8E12_009866</name>
</gene>
<organism evidence="8 9">
    <name type="scientific">Didymella heteroderae</name>
    <dbReference type="NCBI Taxonomy" id="1769908"/>
    <lineage>
        <taxon>Eukaryota</taxon>
        <taxon>Fungi</taxon>
        <taxon>Dikarya</taxon>
        <taxon>Ascomycota</taxon>
        <taxon>Pezizomycotina</taxon>
        <taxon>Dothideomycetes</taxon>
        <taxon>Pleosporomycetidae</taxon>
        <taxon>Pleosporales</taxon>
        <taxon>Pleosporineae</taxon>
        <taxon>Didymellaceae</taxon>
        <taxon>Didymella</taxon>
    </lineage>
</organism>
<evidence type="ECO:0000256" key="4">
    <source>
        <dbReference type="ARBA" id="ARBA00022833"/>
    </source>
</evidence>
<dbReference type="Proteomes" id="UP000758155">
    <property type="component" value="Unassembled WGS sequence"/>
</dbReference>
<evidence type="ECO:0000313" key="8">
    <source>
        <dbReference type="EMBL" id="KAF3043763.1"/>
    </source>
</evidence>
<dbReference type="Gene3D" id="3.40.50.720">
    <property type="entry name" value="NAD(P)-binding Rossmann-like Domain"/>
    <property type="match status" value="1"/>
</dbReference>
<reference evidence="8" key="1">
    <citation type="submission" date="2019-04" db="EMBL/GenBank/DDBJ databases">
        <title>Sequencing of skin fungus with MAO and IRED activity.</title>
        <authorList>
            <person name="Marsaioli A.J."/>
            <person name="Bonatto J.M.C."/>
            <person name="Reis Junior O."/>
        </authorList>
    </citation>
    <scope>NUCLEOTIDE SEQUENCE</scope>
    <source>
        <strain evidence="8">28M1</strain>
    </source>
</reference>
<evidence type="ECO:0000313" key="9">
    <source>
        <dbReference type="Proteomes" id="UP000758155"/>
    </source>
</evidence>
<dbReference type="Gene3D" id="3.90.180.10">
    <property type="entry name" value="Medium-chain alcohol dehydrogenases, catalytic domain"/>
    <property type="match status" value="1"/>
</dbReference>
<evidence type="ECO:0000259" key="6">
    <source>
        <dbReference type="Pfam" id="PF00107"/>
    </source>
</evidence>
<dbReference type="SUPFAM" id="SSF50129">
    <property type="entry name" value="GroES-like"/>
    <property type="match status" value="1"/>
</dbReference>
<dbReference type="Pfam" id="PF00107">
    <property type="entry name" value="ADH_zinc_N"/>
    <property type="match status" value="1"/>
</dbReference>
<dbReference type="InterPro" id="IPR036291">
    <property type="entry name" value="NAD(P)-bd_dom_sf"/>
</dbReference>
<keyword evidence="3" id="KW-0479">Metal-binding</keyword>
<dbReference type="InterPro" id="IPR011032">
    <property type="entry name" value="GroES-like_sf"/>
</dbReference>
<dbReference type="AlphaFoldDB" id="A0A9P5C2Y0"/>
<dbReference type="OrthoDB" id="3941538at2759"/>